<dbReference type="Proteomes" id="UP000761264">
    <property type="component" value="Unassembled WGS sequence"/>
</dbReference>
<organism evidence="11 12">
    <name type="scientific">Pelagibius litoralis</name>
    <dbReference type="NCBI Taxonomy" id="374515"/>
    <lineage>
        <taxon>Bacteria</taxon>
        <taxon>Pseudomonadati</taxon>
        <taxon>Pseudomonadota</taxon>
        <taxon>Alphaproteobacteria</taxon>
        <taxon>Rhodospirillales</taxon>
        <taxon>Rhodovibrionaceae</taxon>
        <taxon>Pelagibius</taxon>
    </lineage>
</organism>
<evidence type="ECO:0000256" key="3">
    <source>
        <dbReference type="ARBA" id="ARBA00022475"/>
    </source>
</evidence>
<sequence length="334" mass="35682">MAAGANDAERPIIIIKKVKKGGGGHHGGAWKVAYADFVTAMMAFFLLLWLLNATTEEQKRGIAEYFTPVTAFAPESVSQSTSGSNGVLGGQTMTSEGSLSNDTSPVGVTVSLPGASQEKDDDSKDPVEDPTEGSKPGQRQNMAENPGGSPQSVDPTEVDRLAQELEQERFDAAEAELQQAIAAVPDLADFAKNLVVDQTPEGLRIQIIDQEGKSMFASGSASMYPHTQRLLALVTNAIDQLDNPVAIKGHTDATPYSSDNGYSNWELSTDRANSSRRALIAAGLPASRIASVVGRADQEHFIKEDPFSPRNRRISIVLLRQAPVGNEPVYESDG</sequence>
<name>A0A967EUD9_9PROT</name>
<dbReference type="Gene3D" id="3.30.1330.60">
    <property type="entry name" value="OmpA-like domain"/>
    <property type="match status" value="1"/>
</dbReference>
<comment type="similarity">
    <text evidence="2">Belongs to the MotB family.</text>
</comment>
<dbReference type="CDD" id="cd07185">
    <property type="entry name" value="OmpA_C-like"/>
    <property type="match status" value="1"/>
</dbReference>
<dbReference type="Pfam" id="PF13677">
    <property type="entry name" value="MotB_plug"/>
    <property type="match status" value="1"/>
</dbReference>
<accession>A0A967EUD9</accession>
<evidence type="ECO:0000256" key="5">
    <source>
        <dbReference type="ARBA" id="ARBA00022989"/>
    </source>
</evidence>
<feature type="region of interest" description="Disordered" evidence="8">
    <location>
        <begin position="76"/>
        <end position="155"/>
    </location>
</feature>
<evidence type="ECO:0000256" key="9">
    <source>
        <dbReference type="SAM" id="Phobius"/>
    </source>
</evidence>
<keyword evidence="12" id="KW-1185">Reference proteome</keyword>
<dbReference type="PROSITE" id="PS51123">
    <property type="entry name" value="OMPA_2"/>
    <property type="match status" value="1"/>
</dbReference>
<evidence type="ECO:0000256" key="1">
    <source>
        <dbReference type="ARBA" id="ARBA00004162"/>
    </source>
</evidence>
<keyword evidence="3" id="KW-1003">Cell membrane</keyword>
<dbReference type="SUPFAM" id="SSF103088">
    <property type="entry name" value="OmpA-like"/>
    <property type="match status" value="1"/>
</dbReference>
<dbReference type="GO" id="GO:0005886">
    <property type="term" value="C:plasma membrane"/>
    <property type="evidence" value="ECO:0007669"/>
    <property type="project" value="UniProtKB-SubCell"/>
</dbReference>
<keyword evidence="11" id="KW-0966">Cell projection</keyword>
<dbReference type="InterPro" id="IPR036737">
    <property type="entry name" value="OmpA-like_sf"/>
</dbReference>
<feature type="compositionally biased region" description="Polar residues" evidence="8">
    <location>
        <begin position="137"/>
        <end position="154"/>
    </location>
</feature>
<evidence type="ECO:0000256" key="4">
    <source>
        <dbReference type="ARBA" id="ARBA00022692"/>
    </source>
</evidence>
<feature type="compositionally biased region" description="Basic and acidic residues" evidence="8">
    <location>
        <begin position="117"/>
        <end position="127"/>
    </location>
</feature>
<keyword evidence="4 9" id="KW-0812">Transmembrane</keyword>
<reference evidence="11" key="1">
    <citation type="submission" date="2020-03" db="EMBL/GenBank/DDBJ databases">
        <title>Genome of Pelagibius litoralis DSM 21314T.</title>
        <authorList>
            <person name="Wang G."/>
        </authorList>
    </citation>
    <scope>NUCLEOTIDE SEQUENCE</scope>
    <source>
        <strain evidence="11">DSM 21314</strain>
    </source>
</reference>
<keyword evidence="5 9" id="KW-1133">Transmembrane helix</keyword>
<dbReference type="PANTHER" id="PTHR30329">
    <property type="entry name" value="STATOR ELEMENT OF FLAGELLAR MOTOR COMPLEX"/>
    <property type="match status" value="1"/>
</dbReference>
<keyword evidence="11" id="KW-0282">Flagellum</keyword>
<protein>
    <submittedName>
        <fullName evidence="11">Flagellar motor protein MotB</fullName>
    </submittedName>
</protein>
<comment type="caution">
    <text evidence="11">The sequence shown here is derived from an EMBL/GenBank/DDBJ whole genome shotgun (WGS) entry which is preliminary data.</text>
</comment>
<gene>
    <name evidence="11" type="primary">motB</name>
    <name evidence="11" type="ORF">HBA54_00220</name>
</gene>
<keyword evidence="6 7" id="KW-0472">Membrane</keyword>
<dbReference type="Pfam" id="PF00691">
    <property type="entry name" value="OmpA"/>
    <property type="match status" value="1"/>
</dbReference>
<feature type="compositionally biased region" description="Polar residues" evidence="8">
    <location>
        <begin position="76"/>
        <end position="106"/>
    </location>
</feature>
<dbReference type="PANTHER" id="PTHR30329:SF21">
    <property type="entry name" value="LIPOPROTEIN YIAD-RELATED"/>
    <property type="match status" value="1"/>
</dbReference>
<dbReference type="RefSeq" id="WP_167220307.1">
    <property type="nucleotide sequence ID" value="NZ_JAAQPH010000001.1"/>
</dbReference>
<evidence type="ECO:0000256" key="2">
    <source>
        <dbReference type="ARBA" id="ARBA00008914"/>
    </source>
</evidence>
<dbReference type="InterPro" id="IPR006665">
    <property type="entry name" value="OmpA-like"/>
</dbReference>
<feature type="transmembrane region" description="Helical" evidence="9">
    <location>
        <begin position="32"/>
        <end position="51"/>
    </location>
</feature>
<evidence type="ECO:0000313" key="12">
    <source>
        <dbReference type="Proteomes" id="UP000761264"/>
    </source>
</evidence>
<comment type="subcellular location">
    <subcellularLocation>
        <location evidence="1">Cell membrane</location>
        <topology evidence="1">Single-pass membrane protein</topology>
    </subcellularLocation>
</comment>
<evidence type="ECO:0000256" key="7">
    <source>
        <dbReference type="PROSITE-ProRule" id="PRU00473"/>
    </source>
</evidence>
<evidence type="ECO:0000256" key="6">
    <source>
        <dbReference type="ARBA" id="ARBA00023136"/>
    </source>
</evidence>
<dbReference type="EMBL" id="JAAQPH010000001">
    <property type="protein sequence ID" value="NIA67011.1"/>
    <property type="molecule type" value="Genomic_DNA"/>
</dbReference>
<dbReference type="InterPro" id="IPR050330">
    <property type="entry name" value="Bact_OuterMem_StrucFunc"/>
</dbReference>
<keyword evidence="11" id="KW-0969">Cilium</keyword>
<feature type="domain" description="OmpA-like" evidence="10">
    <location>
        <begin position="203"/>
        <end position="322"/>
    </location>
</feature>
<dbReference type="AlphaFoldDB" id="A0A967EUD9"/>
<dbReference type="InterPro" id="IPR025713">
    <property type="entry name" value="MotB-like_N_dom"/>
</dbReference>
<evidence type="ECO:0000256" key="8">
    <source>
        <dbReference type="SAM" id="MobiDB-lite"/>
    </source>
</evidence>
<proteinExistence type="inferred from homology"/>
<evidence type="ECO:0000259" key="10">
    <source>
        <dbReference type="PROSITE" id="PS51123"/>
    </source>
</evidence>
<evidence type="ECO:0000313" key="11">
    <source>
        <dbReference type="EMBL" id="NIA67011.1"/>
    </source>
</evidence>